<gene>
    <name evidence="2" type="ORF">SPIL2461_LOCUS10678</name>
</gene>
<proteinExistence type="predicted"/>
<name>A0A812RI75_SYMPI</name>
<evidence type="ECO:0000313" key="3">
    <source>
        <dbReference type="Proteomes" id="UP000649617"/>
    </source>
</evidence>
<accession>A0A812RI75</accession>
<organism evidence="2 3">
    <name type="scientific">Symbiodinium pilosum</name>
    <name type="common">Dinoflagellate</name>
    <dbReference type="NCBI Taxonomy" id="2952"/>
    <lineage>
        <taxon>Eukaryota</taxon>
        <taxon>Sar</taxon>
        <taxon>Alveolata</taxon>
        <taxon>Dinophyceae</taxon>
        <taxon>Suessiales</taxon>
        <taxon>Symbiodiniaceae</taxon>
        <taxon>Symbiodinium</taxon>
    </lineage>
</organism>
<feature type="region of interest" description="Disordered" evidence="1">
    <location>
        <begin position="326"/>
        <end position="385"/>
    </location>
</feature>
<evidence type="ECO:0000256" key="1">
    <source>
        <dbReference type="SAM" id="MobiDB-lite"/>
    </source>
</evidence>
<comment type="caution">
    <text evidence="2">The sequence shown here is derived from an EMBL/GenBank/DDBJ whole genome shotgun (WGS) entry which is preliminary data.</text>
</comment>
<keyword evidence="3" id="KW-1185">Reference proteome</keyword>
<dbReference type="AlphaFoldDB" id="A0A812RI75"/>
<dbReference type="EMBL" id="CAJNIZ010020152">
    <property type="protein sequence ID" value="CAE7437150.1"/>
    <property type="molecule type" value="Genomic_DNA"/>
</dbReference>
<protein>
    <submittedName>
        <fullName evidence="2">Uncharacterized protein</fullName>
    </submittedName>
</protein>
<evidence type="ECO:0000313" key="2">
    <source>
        <dbReference type="EMBL" id="CAE7437150.1"/>
    </source>
</evidence>
<dbReference type="Proteomes" id="UP000649617">
    <property type="component" value="Unassembled WGS sequence"/>
</dbReference>
<feature type="non-terminal residue" evidence="2">
    <location>
        <position position="1"/>
    </location>
</feature>
<dbReference type="OrthoDB" id="411399at2759"/>
<reference evidence="2" key="1">
    <citation type="submission" date="2021-02" db="EMBL/GenBank/DDBJ databases">
        <authorList>
            <person name="Dougan E. K."/>
            <person name="Rhodes N."/>
            <person name="Thang M."/>
            <person name="Chan C."/>
        </authorList>
    </citation>
    <scope>NUCLEOTIDE SEQUENCE</scope>
</reference>
<sequence length="461" mass="49408">MGTYFFLLSPEDAPAQYGLADPVLTEDGKVLCASWSATYARLQPGSASGSQSVEAYHASGLRVALVASLPEQKSSRKPAELCRLPPVPFFQALAGALKAIGLQLMKAPAHSLVDVPNKEDPVLRNDVRLGSIGRSTAAELWKARAQCQAISHGESTAYVMPRSLLRWQKDAAAPRGGAYQHVPAADLGLGVLEADACVRLATETNGAKLLNLWQRLKIAGGRSSNTFALDFVQWCKYRYDRVVVLTGTWATKLWAAPRHICPCLPFALSAACEHARVSQSLAIPGDNSLETFTSSRVGRPLKLSFTAEHRGLPASCLSAAAVRQEQQRADKAARDAQPPIPPSISEGLSTCARSDHAALPVPRPPASSACDDPPGGNSSRGPTEYRTDFDKVKAIIGDSTMPPQTNIYKNERNKAWVAVSAGRTVRGSHAALSAHGTDEAAIRHAWQAVRKAFPDHFQDPG</sequence>